<evidence type="ECO:0000256" key="1">
    <source>
        <dbReference type="ARBA" id="ARBA00000086"/>
    </source>
</evidence>
<dbReference type="CDD" id="cd00056">
    <property type="entry name" value="ENDO3c"/>
    <property type="match status" value="1"/>
</dbReference>
<feature type="domain" description="DNA-3-methyladenine glycosylase AlkA N-terminal" evidence="6">
    <location>
        <begin position="18"/>
        <end position="135"/>
    </location>
</feature>
<proteinExistence type="predicted"/>
<gene>
    <name evidence="7" type="ORF">RGB73_05440</name>
</gene>
<evidence type="ECO:0000313" key="8">
    <source>
        <dbReference type="Proteomes" id="UP001256827"/>
    </source>
</evidence>
<dbReference type="SMART" id="SM00478">
    <property type="entry name" value="ENDO3c"/>
    <property type="match status" value="1"/>
</dbReference>
<dbReference type="RefSeq" id="WP_310769857.1">
    <property type="nucleotide sequence ID" value="NZ_CP134050.1"/>
</dbReference>
<name>A0ABY9TA27_BREBE</name>
<dbReference type="Gene3D" id="1.10.1670.10">
    <property type="entry name" value="Helix-hairpin-Helix base-excision DNA repair enzymes (C-terminal)"/>
    <property type="match status" value="1"/>
</dbReference>
<dbReference type="InterPro" id="IPR011257">
    <property type="entry name" value="DNA_glycosylase"/>
</dbReference>
<dbReference type="InterPro" id="IPR023170">
    <property type="entry name" value="HhH_base_excis_C"/>
</dbReference>
<sequence length="321" mass="36885">MLRWEKIEEGAMLLHSTVISLVPPYSFERLLRRLETHPDPQLFVDTEASTLRRAFRVGTRPVLASLQFAGSTEEPVIRLNTEATLSPAEQQLLEKTVRHMFSADQDLTPVYEHMRQSPEMAVLTERFRGLRFFLDSDLFQSMVKTIIGQQINLAFAASLTQRLLELAGDMMEDTDGRTFMAFPTEEAVARLEPDDLRPLQFSQRKAEYIIDYARAIVNGTIDLDRLWQMEDEEIVAYLTSLRGIGRWTVECLMMFGMGRPDLLPAADIGLRNGLQLVFGLADKPDEKEIRRIGAAWTPWRSLYSLYIWEAVGAVRRKEVWE</sequence>
<evidence type="ECO:0000259" key="6">
    <source>
        <dbReference type="SMART" id="SM01009"/>
    </source>
</evidence>
<evidence type="ECO:0000256" key="3">
    <source>
        <dbReference type="ARBA" id="ARBA00022763"/>
    </source>
</evidence>
<dbReference type="EMBL" id="CP134050">
    <property type="protein sequence ID" value="WNC15777.1"/>
    <property type="molecule type" value="Genomic_DNA"/>
</dbReference>
<dbReference type="InterPro" id="IPR037046">
    <property type="entry name" value="AlkA_N_sf"/>
</dbReference>
<dbReference type="PANTHER" id="PTHR43003">
    <property type="entry name" value="DNA-3-METHYLADENINE GLYCOSYLASE"/>
    <property type="match status" value="1"/>
</dbReference>
<evidence type="ECO:0000256" key="4">
    <source>
        <dbReference type="ARBA" id="ARBA00023204"/>
    </source>
</evidence>
<dbReference type="Proteomes" id="UP001256827">
    <property type="component" value="Chromosome"/>
</dbReference>
<evidence type="ECO:0000259" key="5">
    <source>
        <dbReference type="SMART" id="SM00478"/>
    </source>
</evidence>
<comment type="catalytic activity">
    <reaction evidence="1">
        <text>Hydrolysis of alkylated DNA, releasing 3-methyladenine, 3-methylguanine, 7-methylguanine and 7-methyladenine.</text>
        <dbReference type="EC" id="3.2.2.21"/>
    </reaction>
</comment>
<dbReference type="SUPFAM" id="SSF48150">
    <property type="entry name" value="DNA-glycosylase"/>
    <property type="match status" value="1"/>
</dbReference>
<evidence type="ECO:0000313" key="7">
    <source>
        <dbReference type="EMBL" id="WNC15777.1"/>
    </source>
</evidence>
<accession>A0ABY9TA27</accession>
<dbReference type="InterPro" id="IPR051912">
    <property type="entry name" value="Alkylbase_DNA_Glycosylase/TA"/>
</dbReference>
<keyword evidence="3" id="KW-0227">DNA damage</keyword>
<organism evidence="7 8">
    <name type="scientific">Brevibacillus brevis</name>
    <name type="common">Bacillus brevis</name>
    <dbReference type="NCBI Taxonomy" id="1393"/>
    <lineage>
        <taxon>Bacteria</taxon>
        <taxon>Bacillati</taxon>
        <taxon>Bacillota</taxon>
        <taxon>Bacilli</taxon>
        <taxon>Bacillales</taxon>
        <taxon>Paenibacillaceae</taxon>
        <taxon>Brevibacillus</taxon>
    </lineage>
</organism>
<dbReference type="Gene3D" id="3.30.310.20">
    <property type="entry name" value="DNA-3-methyladenine glycosylase AlkA, N-terminal domain"/>
    <property type="match status" value="1"/>
</dbReference>
<feature type="domain" description="HhH-GPD" evidence="5">
    <location>
        <begin position="147"/>
        <end position="312"/>
    </location>
</feature>
<keyword evidence="4" id="KW-0234">DNA repair</keyword>
<protein>
    <recommendedName>
        <fullName evidence="2">DNA-3-methyladenine glycosylase II</fullName>
        <ecNumber evidence="2">3.2.2.21</ecNumber>
    </recommendedName>
</protein>
<dbReference type="EC" id="3.2.2.21" evidence="2"/>
<evidence type="ECO:0000256" key="2">
    <source>
        <dbReference type="ARBA" id="ARBA00012000"/>
    </source>
</evidence>
<reference evidence="7 8" key="1">
    <citation type="submission" date="2023-09" db="EMBL/GenBank/DDBJ databases">
        <title>Complete Genome and Methylome dissection of Bacillus brevis NEB573 original source of BbsI restriction endonuclease.</title>
        <authorList>
            <person name="Fomenkov A."/>
            <person name="Roberts R.D."/>
        </authorList>
    </citation>
    <scope>NUCLEOTIDE SEQUENCE [LARGE SCALE GENOMIC DNA]</scope>
    <source>
        <strain evidence="7 8">NEB573</strain>
    </source>
</reference>
<dbReference type="InterPro" id="IPR003265">
    <property type="entry name" value="HhH-GPD_domain"/>
</dbReference>
<dbReference type="SMART" id="SM01009">
    <property type="entry name" value="AlkA_N"/>
    <property type="match status" value="1"/>
</dbReference>
<dbReference type="PANTHER" id="PTHR43003:SF5">
    <property type="entry name" value="DNA-3-METHYLADENINE GLYCOSYLASE"/>
    <property type="match status" value="1"/>
</dbReference>
<dbReference type="Pfam" id="PF00730">
    <property type="entry name" value="HhH-GPD"/>
    <property type="match status" value="1"/>
</dbReference>
<dbReference type="InterPro" id="IPR010316">
    <property type="entry name" value="AlkA_N"/>
</dbReference>
<dbReference type="Gene3D" id="1.10.340.30">
    <property type="entry name" value="Hypothetical protein, domain 2"/>
    <property type="match status" value="1"/>
</dbReference>
<keyword evidence="8" id="KW-1185">Reference proteome</keyword>